<evidence type="ECO:0000256" key="6">
    <source>
        <dbReference type="SAM" id="Phobius"/>
    </source>
</evidence>
<accession>A0A5B8G242</accession>
<dbReference type="GO" id="GO:0022857">
    <property type="term" value="F:transmembrane transporter activity"/>
    <property type="evidence" value="ECO:0007669"/>
    <property type="project" value="InterPro"/>
</dbReference>
<dbReference type="OrthoDB" id="9809785at2"/>
<evidence type="ECO:0000256" key="3">
    <source>
        <dbReference type="ARBA" id="ARBA00022692"/>
    </source>
</evidence>
<dbReference type="AlphaFoldDB" id="A0A5B8G242"/>
<name>A0A5B8G242_9RHOB</name>
<geneLocation type="plasmid" evidence="8">
    <name>pd4m1a</name>
</geneLocation>
<feature type="transmembrane region" description="Helical" evidence="6">
    <location>
        <begin position="62"/>
        <end position="80"/>
    </location>
</feature>
<feature type="transmembrane region" description="Helical" evidence="6">
    <location>
        <begin position="330"/>
        <end position="347"/>
    </location>
</feature>
<dbReference type="GO" id="GO:0005886">
    <property type="term" value="C:plasma membrane"/>
    <property type="evidence" value="ECO:0007669"/>
    <property type="project" value="UniProtKB-SubCell"/>
</dbReference>
<feature type="transmembrane region" description="Helical" evidence="6">
    <location>
        <begin position="271"/>
        <end position="290"/>
    </location>
</feature>
<keyword evidence="3 6" id="KW-0812">Transmembrane</keyword>
<feature type="transmembrane region" description="Helical" evidence="6">
    <location>
        <begin position="92"/>
        <end position="108"/>
    </location>
</feature>
<dbReference type="Pfam" id="PF02653">
    <property type="entry name" value="BPD_transp_2"/>
    <property type="match status" value="1"/>
</dbReference>
<dbReference type="RefSeq" id="WP_138577955.1">
    <property type="nucleotide sequence ID" value="NZ_CP040819.1"/>
</dbReference>
<feature type="transmembrane region" description="Helical" evidence="6">
    <location>
        <begin position="197"/>
        <end position="215"/>
    </location>
</feature>
<gene>
    <name evidence="7" type="ORF">FDP22_19955</name>
</gene>
<dbReference type="CDD" id="cd06580">
    <property type="entry name" value="TM_PBP1_transp_TpRbsC_like"/>
    <property type="match status" value="1"/>
</dbReference>
<dbReference type="Proteomes" id="UP000305888">
    <property type="component" value="Plasmid pD4M1A"/>
</dbReference>
<keyword evidence="7" id="KW-0614">Plasmid</keyword>
<keyword evidence="5 6" id="KW-0472">Membrane</keyword>
<dbReference type="KEGG" id="ppru:FDP22_19955"/>
<dbReference type="InterPro" id="IPR001851">
    <property type="entry name" value="ABC_transp_permease"/>
</dbReference>
<feature type="transmembrane region" description="Helical" evidence="6">
    <location>
        <begin position="244"/>
        <end position="265"/>
    </location>
</feature>
<evidence type="ECO:0000313" key="7">
    <source>
        <dbReference type="EMBL" id="QDL94134.1"/>
    </source>
</evidence>
<sequence>MWRLEARREPSRSMLLLTPVLAVALTVIFGGALFAALGKDPVAAMQVIFIDPLFDPYSRSELMVKGAPLALIAIGLSLGFRAGIWNIGAEGQFIMGAVAASAVALAFYDVQGIWLLPLMLVAGTAAGAAWAMIPALLKTRFGANEILVSLMLVYVAEQFLIAMVSGPLRDPQGFNFPLSRSFHDSAVLPVLIEYTRVHVGVLVTLALVIAAQVLMSRHILGFRIRLSGEAPRAARFAGVDRAHVTWACMGISGACAGMAGMFEVAGPAQQLAPSLPVGYGFTAIIVAFLGRLSPPGIVLAAAIMALTYIGGETAQFALGIPAAANETFRGMLLFFLLGLDILVRYRIRPRRREVKA</sequence>
<dbReference type="EMBL" id="CP040819">
    <property type="protein sequence ID" value="QDL94134.1"/>
    <property type="molecule type" value="Genomic_DNA"/>
</dbReference>
<evidence type="ECO:0000256" key="5">
    <source>
        <dbReference type="ARBA" id="ARBA00023136"/>
    </source>
</evidence>
<reference evidence="7 8" key="1">
    <citation type="submission" date="2019-06" db="EMBL/GenBank/DDBJ databases">
        <title>Genome sequence of Rhodobacteraceae bacterium D4M1.</title>
        <authorList>
            <person name="Cao J."/>
        </authorList>
    </citation>
    <scope>NUCLEOTIDE SEQUENCE [LARGE SCALE GENOMIC DNA]</scope>
    <source>
        <strain evidence="7 8">D4M1</strain>
        <plasmid evidence="8">pd4m1a</plasmid>
    </source>
</reference>
<dbReference type="PANTHER" id="PTHR47089:SF1">
    <property type="entry name" value="GUANOSINE ABC TRANSPORTER PERMEASE PROTEIN NUPP"/>
    <property type="match status" value="1"/>
</dbReference>
<feature type="transmembrane region" description="Helical" evidence="6">
    <location>
        <begin position="297"/>
        <end position="318"/>
    </location>
</feature>
<protein>
    <submittedName>
        <fullName evidence="7">ABC transporter permease</fullName>
    </submittedName>
</protein>
<keyword evidence="4 6" id="KW-1133">Transmembrane helix</keyword>
<evidence type="ECO:0000256" key="2">
    <source>
        <dbReference type="ARBA" id="ARBA00022475"/>
    </source>
</evidence>
<comment type="subcellular location">
    <subcellularLocation>
        <location evidence="1">Cell membrane</location>
        <topology evidence="1">Multi-pass membrane protein</topology>
    </subcellularLocation>
</comment>
<evidence type="ECO:0000256" key="1">
    <source>
        <dbReference type="ARBA" id="ARBA00004651"/>
    </source>
</evidence>
<evidence type="ECO:0000256" key="4">
    <source>
        <dbReference type="ARBA" id="ARBA00022989"/>
    </source>
</evidence>
<feature type="transmembrane region" description="Helical" evidence="6">
    <location>
        <begin position="114"/>
        <end position="137"/>
    </location>
</feature>
<organism evidence="7 8">
    <name type="scientific">Paroceanicella profunda</name>
    <dbReference type="NCBI Taxonomy" id="2579971"/>
    <lineage>
        <taxon>Bacteria</taxon>
        <taxon>Pseudomonadati</taxon>
        <taxon>Pseudomonadota</taxon>
        <taxon>Alphaproteobacteria</taxon>
        <taxon>Rhodobacterales</taxon>
        <taxon>Paracoccaceae</taxon>
        <taxon>Paroceanicella</taxon>
    </lineage>
</organism>
<keyword evidence="2" id="KW-1003">Cell membrane</keyword>
<keyword evidence="8" id="KW-1185">Reference proteome</keyword>
<dbReference type="PANTHER" id="PTHR47089">
    <property type="entry name" value="ABC TRANSPORTER, PERMEASE PROTEIN"/>
    <property type="match status" value="1"/>
</dbReference>
<proteinExistence type="predicted"/>
<feature type="transmembrane region" description="Helical" evidence="6">
    <location>
        <begin position="146"/>
        <end position="168"/>
    </location>
</feature>
<evidence type="ECO:0000313" key="8">
    <source>
        <dbReference type="Proteomes" id="UP000305888"/>
    </source>
</evidence>